<accession>A0AAN9SL96</accession>
<comment type="caution">
    <text evidence="1">The sequence shown here is derived from an EMBL/GenBank/DDBJ whole genome shotgun (WGS) entry which is preliminary data.</text>
</comment>
<name>A0AAN9SL96_PSOTE</name>
<sequence>MLGANKVELVEYLSNRSTKVGRLSKSSPRWLRSTNALGWAHLQTPTGESSCDGVEVPPDQLLMDAFICDKSGEWWVFTAYSRFD</sequence>
<gene>
    <name evidence="1" type="ORF">VNO78_10773</name>
</gene>
<reference evidence="1 2" key="1">
    <citation type="submission" date="2024-01" db="EMBL/GenBank/DDBJ databases">
        <title>The genomes of 5 underutilized Papilionoideae crops provide insights into root nodulation and disease resistanc.</title>
        <authorList>
            <person name="Jiang F."/>
        </authorList>
    </citation>
    <scope>NUCLEOTIDE SEQUENCE [LARGE SCALE GENOMIC DNA]</scope>
    <source>
        <strain evidence="1">DUOXIRENSHENG_FW03</strain>
        <tissue evidence="1">Leaves</tissue>
    </source>
</reference>
<evidence type="ECO:0000313" key="2">
    <source>
        <dbReference type="Proteomes" id="UP001386955"/>
    </source>
</evidence>
<keyword evidence="2" id="KW-1185">Reference proteome</keyword>
<organism evidence="1 2">
    <name type="scientific">Psophocarpus tetragonolobus</name>
    <name type="common">Winged bean</name>
    <name type="synonym">Dolichos tetragonolobus</name>
    <dbReference type="NCBI Taxonomy" id="3891"/>
    <lineage>
        <taxon>Eukaryota</taxon>
        <taxon>Viridiplantae</taxon>
        <taxon>Streptophyta</taxon>
        <taxon>Embryophyta</taxon>
        <taxon>Tracheophyta</taxon>
        <taxon>Spermatophyta</taxon>
        <taxon>Magnoliopsida</taxon>
        <taxon>eudicotyledons</taxon>
        <taxon>Gunneridae</taxon>
        <taxon>Pentapetalae</taxon>
        <taxon>rosids</taxon>
        <taxon>fabids</taxon>
        <taxon>Fabales</taxon>
        <taxon>Fabaceae</taxon>
        <taxon>Papilionoideae</taxon>
        <taxon>50 kb inversion clade</taxon>
        <taxon>NPAAA clade</taxon>
        <taxon>indigoferoid/millettioid clade</taxon>
        <taxon>Phaseoleae</taxon>
        <taxon>Psophocarpus</taxon>
    </lineage>
</organism>
<dbReference type="AlphaFoldDB" id="A0AAN9SL96"/>
<evidence type="ECO:0000313" key="1">
    <source>
        <dbReference type="EMBL" id="KAK7399588.1"/>
    </source>
</evidence>
<dbReference type="Proteomes" id="UP001386955">
    <property type="component" value="Unassembled WGS sequence"/>
</dbReference>
<dbReference type="EMBL" id="JAYMYS010000003">
    <property type="protein sequence ID" value="KAK7399588.1"/>
    <property type="molecule type" value="Genomic_DNA"/>
</dbReference>
<protein>
    <submittedName>
        <fullName evidence="1">Uncharacterized protein</fullName>
    </submittedName>
</protein>
<proteinExistence type="predicted"/>